<evidence type="ECO:0000256" key="1">
    <source>
        <dbReference type="ARBA" id="ARBA00023015"/>
    </source>
</evidence>
<dbReference type="EMBL" id="NOXU01000024">
    <property type="protein sequence ID" value="OYQ35908.1"/>
    <property type="molecule type" value="Genomic_DNA"/>
</dbReference>
<dbReference type="AlphaFoldDB" id="A0A255Z353"/>
<dbReference type="SUPFAM" id="SSF48498">
    <property type="entry name" value="Tetracyclin repressor-like, C-terminal domain"/>
    <property type="match status" value="1"/>
</dbReference>
<dbReference type="InterPro" id="IPR001647">
    <property type="entry name" value="HTH_TetR"/>
</dbReference>
<sequence length="202" mass="21795">MSRQPRAELAKAVLHEARKLVADHGLAALTARTLAQAVGCSVGTLYNLYPNLDTVRLHLNAELLDRLQVVMKAADDAVPPDAAVETRLLALANAYLTFARSNLNLFQTLIDNRPPVLTEPLPDWLLERIVRLRRGIEMAVTPLIPNASPDRLERAAATTWAAVNGLVEGIVSGNLAPVSSADPEVMMAELVETLAAGLRVRG</sequence>
<accession>A0A255Z353</accession>
<dbReference type="Pfam" id="PF00440">
    <property type="entry name" value="TetR_N"/>
    <property type="match status" value="1"/>
</dbReference>
<dbReference type="Gene3D" id="1.10.357.10">
    <property type="entry name" value="Tetracycline Repressor, domain 2"/>
    <property type="match status" value="1"/>
</dbReference>
<feature type="DNA-binding region" description="H-T-H motif" evidence="4">
    <location>
        <begin position="30"/>
        <end position="49"/>
    </location>
</feature>
<dbReference type="PROSITE" id="PS50977">
    <property type="entry name" value="HTH_TETR_2"/>
    <property type="match status" value="1"/>
</dbReference>
<gene>
    <name evidence="6" type="ORF">CHU95_06510</name>
</gene>
<dbReference type="InterPro" id="IPR009057">
    <property type="entry name" value="Homeodomain-like_sf"/>
</dbReference>
<keyword evidence="7" id="KW-1185">Reference proteome</keyword>
<dbReference type="OrthoDB" id="7223515at2"/>
<dbReference type="InterPro" id="IPR036271">
    <property type="entry name" value="Tet_transcr_reg_TetR-rel_C_sf"/>
</dbReference>
<protein>
    <recommendedName>
        <fullName evidence="5">HTH tetR-type domain-containing protein</fullName>
    </recommendedName>
</protein>
<dbReference type="RefSeq" id="WP_094454915.1">
    <property type="nucleotide sequence ID" value="NZ_NOXU01000024.1"/>
</dbReference>
<dbReference type="InterPro" id="IPR050109">
    <property type="entry name" value="HTH-type_TetR-like_transc_reg"/>
</dbReference>
<organism evidence="6 7">
    <name type="scientific">Niveispirillum lacus</name>
    <dbReference type="NCBI Taxonomy" id="1981099"/>
    <lineage>
        <taxon>Bacteria</taxon>
        <taxon>Pseudomonadati</taxon>
        <taxon>Pseudomonadota</taxon>
        <taxon>Alphaproteobacteria</taxon>
        <taxon>Rhodospirillales</taxon>
        <taxon>Azospirillaceae</taxon>
        <taxon>Niveispirillum</taxon>
    </lineage>
</organism>
<name>A0A255Z353_9PROT</name>
<keyword evidence="3" id="KW-0804">Transcription</keyword>
<dbReference type="PANTHER" id="PTHR30055">
    <property type="entry name" value="HTH-TYPE TRANSCRIPTIONAL REGULATOR RUTR"/>
    <property type="match status" value="1"/>
</dbReference>
<dbReference type="PANTHER" id="PTHR30055:SF234">
    <property type="entry name" value="HTH-TYPE TRANSCRIPTIONAL REGULATOR BETI"/>
    <property type="match status" value="1"/>
</dbReference>
<dbReference type="GO" id="GO:0003700">
    <property type="term" value="F:DNA-binding transcription factor activity"/>
    <property type="evidence" value="ECO:0007669"/>
    <property type="project" value="TreeGrafter"/>
</dbReference>
<proteinExistence type="predicted"/>
<evidence type="ECO:0000259" key="5">
    <source>
        <dbReference type="PROSITE" id="PS50977"/>
    </source>
</evidence>
<dbReference type="SUPFAM" id="SSF46689">
    <property type="entry name" value="Homeodomain-like"/>
    <property type="match status" value="1"/>
</dbReference>
<reference evidence="6 7" key="1">
    <citation type="submission" date="2017-07" db="EMBL/GenBank/DDBJ databases">
        <title>Niveispirillum cyanobacteriorum sp. nov., isolated from cyanobacterial aggregates in a eutrophic lake.</title>
        <authorList>
            <person name="Cai H."/>
        </authorList>
    </citation>
    <scope>NUCLEOTIDE SEQUENCE [LARGE SCALE GENOMIC DNA]</scope>
    <source>
        <strain evidence="7">TH1-14</strain>
    </source>
</reference>
<dbReference type="InterPro" id="IPR025996">
    <property type="entry name" value="MT1864/Rv1816-like_C"/>
</dbReference>
<feature type="domain" description="HTH tetR-type" evidence="5">
    <location>
        <begin position="7"/>
        <end position="67"/>
    </location>
</feature>
<comment type="caution">
    <text evidence="6">The sequence shown here is derived from an EMBL/GenBank/DDBJ whole genome shotgun (WGS) entry which is preliminary data.</text>
</comment>
<keyword evidence="2 4" id="KW-0238">DNA-binding</keyword>
<evidence type="ECO:0000256" key="4">
    <source>
        <dbReference type="PROSITE-ProRule" id="PRU00335"/>
    </source>
</evidence>
<dbReference type="Pfam" id="PF13305">
    <property type="entry name" value="TetR_C_33"/>
    <property type="match status" value="1"/>
</dbReference>
<dbReference type="GO" id="GO:0000976">
    <property type="term" value="F:transcription cis-regulatory region binding"/>
    <property type="evidence" value="ECO:0007669"/>
    <property type="project" value="TreeGrafter"/>
</dbReference>
<evidence type="ECO:0000313" key="7">
    <source>
        <dbReference type="Proteomes" id="UP000216998"/>
    </source>
</evidence>
<evidence type="ECO:0000313" key="6">
    <source>
        <dbReference type="EMBL" id="OYQ35908.1"/>
    </source>
</evidence>
<keyword evidence="1" id="KW-0805">Transcription regulation</keyword>
<evidence type="ECO:0000256" key="3">
    <source>
        <dbReference type="ARBA" id="ARBA00023163"/>
    </source>
</evidence>
<evidence type="ECO:0000256" key="2">
    <source>
        <dbReference type="ARBA" id="ARBA00023125"/>
    </source>
</evidence>
<dbReference type="Proteomes" id="UP000216998">
    <property type="component" value="Unassembled WGS sequence"/>
</dbReference>